<protein>
    <submittedName>
        <fullName evidence="2">N-hydroxyarylamine O-acetyltransferase</fullName>
    </submittedName>
</protein>
<dbReference type="Pfam" id="PF00797">
    <property type="entry name" value="Acetyltransf_2"/>
    <property type="match status" value="1"/>
</dbReference>
<evidence type="ECO:0000256" key="1">
    <source>
        <dbReference type="ARBA" id="ARBA00006547"/>
    </source>
</evidence>
<dbReference type="SUPFAM" id="SSF54001">
    <property type="entry name" value="Cysteine proteinases"/>
    <property type="match status" value="1"/>
</dbReference>
<dbReference type="PANTHER" id="PTHR11786:SF0">
    <property type="entry name" value="ARYLAMINE N-ACETYLTRANSFERASE 4-RELATED"/>
    <property type="match status" value="1"/>
</dbReference>
<dbReference type="OrthoDB" id="7181050at2"/>
<dbReference type="AlphaFoldDB" id="A0A3E0DLJ2"/>
<dbReference type="RefSeq" id="WP_115897362.1">
    <property type="nucleotide sequence ID" value="NZ_QUNG01000005.1"/>
</dbReference>
<dbReference type="InterPro" id="IPR001447">
    <property type="entry name" value="Arylamine_N-AcTrfase"/>
</dbReference>
<dbReference type="EMBL" id="QUNG01000005">
    <property type="protein sequence ID" value="REG83668.1"/>
    <property type="molecule type" value="Genomic_DNA"/>
</dbReference>
<comment type="caution">
    <text evidence="2">The sequence shown here is derived from an EMBL/GenBank/DDBJ whole genome shotgun (WGS) entry which is preliminary data.</text>
</comment>
<gene>
    <name evidence="2" type="ORF">DFP81_10534</name>
</gene>
<name>A0A3E0DLJ2_9GAMM</name>
<comment type="similarity">
    <text evidence="1">Belongs to the arylamine N-acetyltransferase family.</text>
</comment>
<organism evidence="2 3">
    <name type="scientific">Marinomonas pollencensis</name>
    <dbReference type="NCBI Taxonomy" id="491954"/>
    <lineage>
        <taxon>Bacteria</taxon>
        <taxon>Pseudomonadati</taxon>
        <taxon>Pseudomonadota</taxon>
        <taxon>Gammaproteobacteria</taxon>
        <taxon>Oceanospirillales</taxon>
        <taxon>Oceanospirillaceae</taxon>
        <taxon>Marinomonas</taxon>
    </lineage>
</organism>
<dbReference type="Gene3D" id="3.30.2140.10">
    <property type="entry name" value="Arylamine N-acetyltransferase"/>
    <property type="match status" value="1"/>
</dbReference>
<sequence>MRRLTPPLQAYLLDLGLTPPDFPCLAFVDELQARHVAQHSFNSLSVALEDDLPLDIDALSNKFVKRGLGGYCFEHNKLMFELLKALGYDVQLVLARVLNNRDISAPRTHRVSVLRLEGKRYLLDSGFGANGPIAPLQLTPNVRQVAGQDSYQIVAYQTAHGDEYALQIEQQQTLFTLYRFDLACYSDADCELAHFYSHKHANAVFVNNLMVSIKSAQSTVSLQNDEMRVTTQGVTRVYRITSAELLQRHLLERFSITLEEAAVARLFERFIAPKLAVENRLEL</sequence>
<reference evidence="2 3" key="1">
    <citation type="submission" date="2018-08" db="EMBL/GenBank/DDBJ databases">
        <title>Genomic Encyclopedia of Type Strains, Phase III (KMG-III): the genomes of soil and plant-associated and newly described type strains.</title>
        <authorList>
            <person name="Whitman W."/>
        </authorList>
    </citation>
    <scope>NUCLEOTIDE SEQUENCE [LARGE SCALE GENOMIC DNA]</scope>
    <source>
        <strain evidence="2 3">CECT 7375</strain>
    </source>
</reference>
<dbReference type="GO" id="GO:0016407">
    <property type="term" value="F:acetyltransferase activity"/>
    <property type="evidence" value="ECO:0007669"/>
    <property type="project" value="InterPro"/>
</dbReference>
<dbReference type="Proteomes" id="UP000256542">
    <property type="component" value="Unassembled WGS sequence"/>
</dbReference>
<dbReference type="InterPro" id="IPR038765">
    <property type="entry name" value="Papain-like_cys_pep_sf"/>
</dbReference>
<keyword evidence="3" id="KW-1185">Reference proteome</keyword>
<evidence type="ECO:0000313" key="3">
    <source>
        <dbReference type="Proteomes" id="UP000256542"/>
    </source>
</evidence>
<dbReference type="Gene3D" id="2.40.128.150">
    <property type="entry name" value="Cysteine proteinases"/>
    <property type="match status" value="1"/>
</dbReference>
<proteinExistence type="inferred from homology"/>
<evidence type="ECO:0000313" key="2">
    <source>
        <dbReference type="EMBL" id="REG83668.1"/>
    </source>
</evidence>
<accession>A0A3E0DLJ2</accession>
<keyword evidence="2" id="KW-0808">Transferase</keyword>
<dbReference type="PANTHER" id="PTHR11786">
    <property type="entry name" value="N-HYDROXYARYLAMINE O-ACETYLTRANSFERASE"/>
    <property type="match status" value="1"/>
</dbReference>